<evidence type="ECO:0000313" key="2">
    <source>
        <dbReference type="EMBL" id="MBB2494770.1"/>
    </source>
</evidence>
<accession>A0A7W4LKC6</accession>
<sequence>MSGLLRNILAFCIGLFSHGSKAASDVVVTTFWVTPFDSGIKVLKSDKYLQFAETAQVDYLLKVGQFFNVLRSGAGFVNVALLVKFSRPVPVFSRVRVETRLLYADDKCAYFSHALQARGAQAAEVLVKMKFKKGGLTLAPASFLCFNFAEVPAKVREWEPVLQVM</sequence>
<feature type="chain" id="PRO_5031026471" evidence="1">
    <location>
        <begin position="23"/>
        <end position="165"/>
    </location>
</feature>
<dbReference type="SUPFAM" id="SSF54637">
    <property type="entry name" value="Thioesterase/thiol ester dehydrase-isomerase"/>
    <property type="match status" value="1"/>
</dbReference>
<dbReference type="Pfam" id="PF13279">
    <property type="entry name" value="4HBT_2"/>
    <property type="match status" value="1"/>
</dbReference>
<proteinExistence type="predicted"/>
<dbReference type="Proteomes" id="UP000542720">
    <property type="component" value="Unassembled WGS sequence"/>
</dbReference>
<dbReference type="Gene3D" id="3.10.129.10">
    <property type="entry name" value="Hotdog Thioesterase"/>
    <property type="match status" value="1"/>
</dbReference>
<feature type="signal peptide" evidence="1">
    <location>
        <begin position="1"/>
        <end position="22"/>
    </location>
</feature>
<dbReference type="InterPro" id="IPR029069">
    <property type="entry name" value="HotDog_dom_sf"/>
</dbReference>
<keyword evidence="1" id="KW-0732">Signal</keyword>
<keyword evidence="3" id="KW-1185">Reference proteome</keyword>
<comment type="caution">
    <text evidence="2">The sequence shown here is derived from an EMBL/GenBank/DDBJ whole genome shotgun (WGS) entry which is preliminary data.</text>
</comment>
<reference evidence="2 3" key="1">
    <citation type="submission" date="2020-08" db="EMBL/GenBank/DDBJ databases">
        <authorList>
            <person name="Kim C.M."/>
        </authorList>
    </citation>
    <scope>NUCLEOTIDE SEQUENCE [LARGE SCALE GENOMIC DNA]</scope>
    <source>
        <strain evidence="2 3">UL070</strain>
    </source>
</reference>
<gene>
    <name evidence="2" type="ORF">H3H51_07030</name>
</gene>
<dbReference type="EMBL" id="JACJUD010000002">
    <property type="protein sequence ID" value="MBB2494770.1"/>
    <property type="molecule type" value="Genomic_DNA"/>
</dbReference>
<evidence type="ECO:0000256" key="1">
    <source>
        <dbReference type="SAM" id="SignalP"/>
    </source>
</evidence>
<evidence type="ECO:0000313" key="3">
    <source>
        <dbReference type="Proteomes" id="UP000542720"/>
    </source>
</evidence>
<dbReference type="AlphaFoldDB" id="A0A7W4LKC6"/>
<protein>
    <submittedName>
        <fullName evidence="2">Thioesterase family protein</fullName>
    </submittedName>
</protein>
<dbReference type="RefSeq" id="WP_183088340.1">
    <property type="nucleotide sequence ID" value="NZ_JACJUD010000002.1"/>
</dbReference>
<organism evidence="2 3">
    <name type="scientific">Aquipseudomonas ullengensis</name>
    <dbReference type="NCBI Taxonomy" id="2759166"/>
    <lineage>
        <taxon>Bacteria</taxon>
        <taxon>Pseudomonadati</taxon>
        <taxon>Pseudomonadota</taxon>
        <taxon>Gammaproteobacteria</taxon>
        <taxon>Pseudomonadales</taxon>
        <taxon>Pseudomonadaceae</taxon>
        <taxon>Aquipseudomonas</taxon>
    </lineage>
</organism>
<name>A0A7W4LKC6_9GAMM</name>